<name>A0A644TR75_9ZZZZ</name>
<keyword evidence="2" id="KW-0812">Transmembrane</keyword>
<keyword evidence="2" id="KW-0472">Membrane</keyword>
<keyword evidence="2" id="KW-1133">Transmembrane helix</keyword>
<evidence type="ECO:0008006" key="4">
    <source>
        <dbReference type="Google" id="ProtNLM"/>
    </source>
</evidence>
<comment type="caution">
    <text evidence="3">The sequence shown here is derived from an EMBL/GenBank/DDBJ whole genome shotgun (WGS) entry which is preliminary data.</text>
</comment>
<evidence type="ECO:0000256" key="2">
    <source>
        <dbReference type="SAM" id="Phobius"/>
    </source>
</evidence>
<reference evidence="3" key="1">
    <citation type="submission" date="2019-08" db="EMBL/GenBank/DDBJ databases">
        <authorList>
            <person name="Kucharzyk K."/>
            <person name="Murdoch R.W."/>
            <person name="Higgins S."/>
            <person name="Loffler F."/>
        </authorList>
    </citation>
    <scope>NUCLEOTIDE SEQUENCE</scope>
</reference>
<sequence length="337" mass="37897">MKGALIIKNTGKLAVLFILLLLYPFHGIGQKATPDTTRFLIGQQINVTLELQVQEGTLVNWPAFGDTLTKSLEIISVSGIDSLKQENSSNILLRQIIRITSFDSGYHVLPPVSFAIKEAGSNEFEDVLSEASLLEVMNVAVDLSADIKDIKPVLKAPYTLRDFLPYFLILLGLGLAGLLIWYYLKNRKKNKPLIRFPSKPDKPSHLVAIEQLEELKREQLWQKGQVKEYYTRLTDILRTYFEARFQVDAMEKTSDEILDAMRDHLADAGRMEDLRKILMLSDMAKFARARPLAADNELSHTLAVAVVNSSIPAPPRPEANTVQEAEKNEPSDTNINH</sequence>
<proteinExistence type="predicted"/>
<evidence type="ECO:0000313" key="3">
    <source>
        <dbReference type="EMBL" id="MPL69139.1"/>
    </source>
</evidence>
<gene>
    <name evidence="3" type="ORF">SDC9_14873</name>
</gene>
<feature type="region of interest" description="Disordered" evidence="1">
    <location>
        <begin position="310"/>
        <end position="337"/>
    </location>
</feature>
<accession>A0A644TR75</accession>
<organism evidence="3">
    <name type="scientific">bioreactor metagenome</name>
    <dbReference type="NCBI Taxonomy" id="1076179"/>
    <lineage>
        <taxon>unclassified sequences</taxon>
        <taxon>metagenomes</taxon>
        <taxon>ecological metagenomes</taxon>
    </lineage>
</organism>
<feature type="transmembrane region" description="Helical" evidence="2">
    <location>
        <begin position="163"/>
        <end position="184"/>
    </location>
</feature>
<evidence type="ECO:0000256" key="1">
    <source>
        <dbReference type="SAM" id="MobiDB-lite"/>
    </source>
</evidence>
<dbReference type="AlphaFoldDB" id="A0A644TR75"/>
<protein>
    <recommendedName>
        <fullName evidence="4">Protein BatD</fullName>
    </recommendedName>
</protein>
<dbReference type="EMBL" id="VSSQ01000045">
    <property type="protein sequence ID" value="MPL69139.1"/>
    <property type="molecule type" value="Genomic_DNA"/>
</dbReference>